<reference evidence="3" key="1">
    <citation type="journal article" date="2021" name="Curr. Microbiol.">
        <title>Complete genome of nocamycin-producing strain Saccharothrix syringae NRRL B-16468 reveals the biosynthetic potential for secondary metabolites.</title>
        <authorList>
            <person name="Mo X."/>
            <person name="Yang S."/>
        </authorList>
    </citation>
    <scope>NUCLEOTIDE SEQUENCE [LARGE SCALE GENOMIC DNA]</scope>
    <source>
        <strain evidence="3">ATCC 51364 / DSM 43886 / JCM 6844 / KCTC 9398 / NBRC 14523 / NRRL B-16468 / INA 2240</strain>
    </source>
</reference>
<dbReference type="SUPFAM" id="SSF82607">
    <property type="entry name" value="YbaB-like"/>
    <property type="match status" value="1"/>
</dbReference>
<evidence type="ECO:0000313" key="3">
    <source>
        <dbReference type="Proteomes" id="UP000325787"/>
    </source>
</evidence>
<protein>
    <submittedName>
        <fullName evidence="2">YbaB/EbfC family DNA-binding protein</fullName>
    </submittedName>
</protein>
<dbReference type="Pfam" id="PF02575">
    <property type="entry name" value="YbaB_DNA_bd"/>
    <property type="match status" value="1"/>
</dbReference>
<keyword evidence="1" id="KW-0175">Coiled coil</keyword>
<dbReference type="GO" id="GO:0003677">
    <property type="term" value="F:DNA binding"/>
    <property type="evidence" value="ECO:0007669"/>
    <property type="project" value="UniProtKB-KW"/>
</dbReference>
<keyword evidence="3" id="KW-1185">Reference proteome</keyword>
<feature type="coiled-coil region" evidence="1">
    <location>
        <begin position="9"/>
        <end position="36"/>
    </location>
</feature>
<dbReference type="EMBL" id="CP034550">
    <property type="protein sequence ID" value="QFZ18585.1"/>
    <property type="molecule type" value="Genomic_DNA"/>
</dbReference>
<dbReference type="KEGG" id="ssyi:EKG83_14945"/>
<name>A0A5Q0GY31_SACSY</name>
<evidence type="ECO:0000256" key="1">
    <source>
        <dbReference type="SAM" id="Coils"/>
    </source>
</evidence>
<evidence type="ECO:0000313" key="2">
    <source>
        <dbReference type="EMBL" id="QFZ18585.1"/>
    </source>
</evidence>
<sequence>MSNPYSEQLSRLMAEYRETQRAMVEAQQRLRSLSVTETAPRRVVSVTVGHGGRVEDIKFPTAAYKRMPPTELASALLDAIAAAQRRAVDEAAEVMAPHMPAGVDARALLSGDVEASSFEVPQSGVSDILRDLMSDPGK</sequence>
<dbReference type="Gene3D" id="3.30.1310.10">
    <property type="entry name" value="Nucleoid-associated protein YbaB-like domain"/>
    <property type="match status" value="1"/>
</dbReference>
<accession>A0A5Q0GY31</accession>
<dbReference type="Proteomes" id="UP000325787">
    <property type="component" value="Chromosome"/>
</dbReference>
<keyword evidence="2" id="KW-0238">DNA-binding</keyword>
<proteinExistence type="predicted"/>
<dbReference type="AlphaFoldDB" id="A0A5Q0GY31"/>
<dbReference type="InterPro" id="IPR004401">
    <property type="entry name" value="YbaB/EbfC"/>
</dbReference>
<dbReference type="OrthoDB" id="5118533at2"/>
<gene>
    <name evidence="2" type="ORF">EKG83_14945</name>
</gene>
<dbReference type="InterPro" id="IPR036894">
    <property type="entry name" value="YbaB-like_sf"/>
</dbReference>
<organism evidence="2 3">
    <name type="scientific">Saccharothrix syringae</name>
    <name type="common">Nocardiopsis syringae</name>
    <dbReference type="NCBI Taxonomy" id="103733"/>
    <lineage>
        <taxon>Bacteria</taxon>
        <taxon>Bacillati</taxon>
        <taxon>Actinomycetota</taxon>
        <taxon>Actinomycetes</taxon>
        <taxon>Pseudonocardiales</taxon>
        <taxon>Pseudonocardiaceae</taxon>
        <taxon>Saccharothrix</taxon>
    </lineage>
</organism>
<dbReference type="RefSeq" id="WP_153278118.1">
    <property type="nucleotide sequence ID" value="NZ_CP034550.1"/>
</dbReference>